<dbReference type="InterPro" id="IPR037294">
    <property type="entry name" value="ABC_BtuC-like"/>
</dbReference>
<feature type="transmembrane region" description="Helical" evidence="9">
    <location>
        <begin position="288"/>
        <end position="306"/>
    </location>
</feature>
<protein>
    <submittedName>
        <fullName evidence="10">Iron complex transport system permease protein</fullName>
    </submittedName>
</protein>
<evidence type="ECO:0000256" key="4">
    <source>
        <dbReference type="ARBA" id="ARBA00022475"/>
    </source>
</evidence>
<feature type="transmembrane region" description="Helical" evidence="9">
    <location>
        <begin position="25"/>
        <end position="46"/>
    </location>
</feature>
<dbReference type="Proteomes" id="UP000317303">
    <property type="component" value="Unassembled WGS sequence"/>
</dbReference>
<evidence type="ECO:0000256" key="5">
    <source>
        <dbReference type="ARBA" id="ARBA00022692"/>
    </source>
</evidence>
<keyword evidence="7 9" id="KW-0472">Membrane</keyword>
<dbReference type="GO" id="GO:0005886">
    <property type="term" value="C:plasma membrane"/>
    <property type="evidence" value="ECO:0007669"/>
    <property type="project" value="UniProtKB-SubCell"/>
</dbReference>
<feature type="transmembrane region" description="Helical" evidence="9">
    <location>
        <begin position="161"/>
        <end position="181"/>
    </location>
</feature>
<keyword evidence="6 9" id="KW-1133">Transmembrane helix</keyword>
<reference evidence="10 11" key="1">
    <citation type="submission" date="2019-07" db="EMBL/GenBank/DDBJ databases">
        <title>R&amp;d 2014.</title>
        <authorList>
            <person name="Klenk H.-P."/>
        </authorList>
    </citation>
    <scope>NUCLEOTIDE SEQUENCE [LARGE SCALE GENOMIC DNA]</scope>
    <source>
        <strain evidence="10 11">DSM 43194</strain>
    </source>
</reference>
<comment type="similarity">
    <text evidence="2">Belongs to the binding-protein-dependent transport system permease family. FecCD subfamily.</text>
</comment>
<evidence type="ECO:0000256" key="2">
    <source>
        <dbReference type="ARBA" id="ARBA00007935"/>
    </source>
</evidence>
<keyword evidence="11" id="KW-1185">Reference proteome</keyword>
<dbReference type="AlphaFoldDB" id="A0A660CFW7"/>
<dbReference type="OrthoDB" id="9782305at2"/>
<comment type="subcellular location">
    <subcellularLocation>
        <location evidence="1">Cell membrane</location>
        <topology evidence="1">Multi-pass membrane protein</topology>
    </subcellularLocation>
</comment>
<evidence type="ECO:0000256" key="8">
    <source>
        <dbReference type="SAM" id="MobiDB-lite"/>
    </source>
</evidence>
<dbReference type="InterPro" id="IPR000522">
    <property type="entry name" value="ABC_transptr_permease_BtuC"/>
</dbReference>
<evidence type="ECO:0000313" key="10">
    <source>
        <dbReference type="EMBL" id="TWH22390.1"/>
    </source>
</evidence>
<evidence type="ECO:0000256" key="1">
    <source>
        <dbReference type="ARBA" id="ARBA00004651"/>
    </source>
</evidence>
<evidence type="ECO:0000256" key="7">
    <source>
        <dbReference type="ARBA" id="ARBA00023136"/>
    </source>
</evidence>
<feature type="transmembrane region" description="Helical" evidence="9">
    <location>
        <begin position="252"/>
        <end position="276"/>
    </location>
</feature>
<gene>
    <name evidence="10" type="ORF">JD82_04271</name>
</gene>
<proteinExistence type="inferred from homology"/>
<evidence type="ECO:0000256" key="9">
    <source>
        <dbReference type="SAM" id="Phobius"/>
    </source>
</evidence>
<dbReference type="CDD" id="cd06550">
    <property type="entry name" value="TM_ABC_iron-siderophores_like"/>
    <property type="match status" value="1"/>
</dbReference>
<evidence type="ECO:0000313" key="11">
    <source>
        <dbReference type="Proteomes" id="UP000317303"/>
    </source>
</evidence>
<name>A0A660CFW7_9PSEU</name>
<feature type="transmembrane region" description="Helical" evidence="9">
    <location>
        <begin position="79"/>
        <end position="96"/>
    </location>
</feature>
<feature type="transmembrane region" description="Helical" evidence="9">
    <location>
        <begin position="136"/>
        <end position="154"/>
    </location>
</feature>
<dbReference type="Pfam" id="PF01032">
    <property type="entry name" value="FecCD"/>
    <property type="match status" value="1"/>
</dbReference>
<keyword evidence="3" id="KW-0813">Transport</keyword>
<accession>A0A660CFW7</accession>
<dbReference type="SUPFAM" id="SSF81345">
    <property type="entry name" value="ABC transporter involved in vitamin B12 uptake, BtuC"/>
    <property type="match status" value="1"/>
</dbReference>
<dbReference type="EMBL" id="VLJV01000001">
    <property type="protein sequence ID" value="TWH22390.1"/>
    <property type="molecule type" value="Genomic_DNA"/>
</dbReference>
<feature type="compositionally biased region" description="Low complexity" evidence="8">
    <location>
        <begin position="1"/>
        <end position="14"/>
    </location>
</feature>
<keyword evidence="5 9" id="KW-0812">Transmembrane</keyword>
<evidence type="ECO:0000256" key="6">
    <source>
        <dbReference type="ARBA" id="ARBA00022989"/>
    </source>
</evidence>
<dbReference type="FunFam" id="1.10.3470.10:FF:000001">
    <property type="entry name" value="Vitamin B12 ABC transporter permease BtuC"/>
    <property type="match status" value="1"/>
</dbReference>
<feature type="transmembrane region" description="Helical" evidence="9">
    <location>
        <begin position="206"/>
        <end position="224"/>
    </location>
</feature>
<feature type="transmembrane region" description="Helical" evidence="9">
    <location>
        <begin position="108"/>
        <end position="130"/>
    </location>
</feature>
<dbReference type="PANTHER" id="PTHR30472:SF1">
    <property type="entry name" value="FE(3+) DICITRATE TRANSPORT SYSTEM PERMEASE PROTEIN FECC-RELATED"/>
    <property type="match status" value="1"/>
</dbReference>
<sequence>MSTAPTQAGTAPPTRNAPSRTGRSAVLAGVLVALLAAIVASIAVGAESVPLGQIWPALTHFDPLSGDHLVVRDIRVPRTLLGIAVGAALAVAGALIQTLSRNPLAEPGILGVTHGAGFALTLGAALGLAGTALGELGLGVAGAVLATVLVYAVGRHSTLRLLLAGVALSAVLQGVSLGVRLTSPDTLDKYRFWSVGSLAGREQTDLTIPLVAIALALVGALLVARSLNAVALGETVAHTLGANVARVRTVTLVLITVLAGAATAVAGPILFVGLIVPHLLRRLTVGSVPWLVTLSMIVGPILMLAADTISRVVLHTGEVPVAIVTAFLGGPMLIWVVRRYGAGSL</sequence>
<dbReference type="GO" id="GO:0033214">
    <property type="term" value="P:siderophore-iron import into cell"/>
    <property type="evidence" value="ECO:0007669"/>
    <property type="project" value="TreeGrafter"/>
</dbReference>
<dbReference type="PANTHER" id="PTHR30472">
    <property type="entry name" value="FERRIC ENTEROBACTIN TRANSPORT SYSTEM PERMEASE PROTEIN"/>
    <property type="match status" value="1"/>
</dbReference>
<comment type="caution">
    <text evidence="10">The sequence shown here is derived from an EMBL/GenBank/DDBJ whole genome shotgun (WGS) entry which is preliminary data.</text>
</comment>
<dbReference type="Gene3D" id="1.10.3470.10">
    <property type="entry name" value="ABC transporter involved in vitamin B12 uptake, BtuC"/>
    <property type="match status" value="1"/>
</dbReference>
<organism evidence="10 11">
    <name type="scientific">Prauserella rugosa</name>
    <dbReference type="NCBI Taxonomy" id="43354"/>
    <lineage>
        <taxon>Bacteria</taxon>
        <taxon>Bacillati</taxon>
        <taxon>Actinomycetota</taxon>
        <taxon>Actinomycetes</taxon>
        <taxon>Pseudonocardiales</taxon>
        <taxon>Pseudonocardiaceae</taxon>
        <taxon>Prauserella</taxon>
    </lineage>
</organism>
<feature type="region of interest" description="Disordered" evidence="8">
    <location>
        <begin position="1"/>
        <end position="21"/>
    </location>
</feature>
<dbReference type="GO" id="GO:0022857">
    <property type="term" value="F:transmembrane transporter activity"/>
    <property type="evidence" value="ECO:0007669"/>
    <property type="project" value="InterPro"/>
</dbReference>
<keyword evidence="4" id="KW-1003">Cell membrane</keyword>
<evidence type="ECO:0000256" key="3">
    <source>
        <dbReference type="ARBA" id="ARBA00022448"/>
    </source>
</evidence>
<feature type="transmembrane region" description="Helical" evidence="9">
    <location>
        <begin position="318"/>
        <end position="337"/>
    </location>
</feature>